<dbReference type="SUPFAM" id="SSF64376">
    <property type="entry name" value="YlxR-like"/>
    <property type="match status" value="1"/>
</dbReference>
<dbReference type="InterPro" id="IPR037465">
    <property type="entry name" value="YlxR"/>
</dbReference>
<organism evidence="2 3">
    <name type="scientific">Halodesulfovibrio aestuarii</name>
    <dbReference type="NCBI Taxonomy" id="126333"/>
    <lineage>
        <taxon>Bacteria</taxon>
        <taxon>Pseudomonadati</taxon>
        <taxon>Thermodesulfobacteriota</taxon>
        <taxon>Desulfovibrionia</taxon>
        <taxon>Desulfovibrionales</taxon>
        <taxon>Desulfovibrionaceae</taxon>
        <taxon>Halodesulfovibrio</taxon>
    </lineage>
</organism>
<reference evidence="2 3" key="1">
    <citation type="submission" date="2024-07" db="EMBL/GenBank/DDBJ databases">
        <title>Active virus-host system and metabolic interactions in a Lokiarchaeon culture.</title>
        <authorList>
            <person name="Ponce Toledo R.I."/>
            <person name="Rodrigues Oliveira T."/>
            <person name="Schleper C."/>
        </authorList>
    </citation>
    <scope>NUCLEOTIDE SEQUENCE [LARGE SCALE GENOMIC DNA]</scope>
    <source>
        <strain evidence="2 3">B35</strain>
    </source>
</reference>
<dbReference type="EMBL" id="JBFSOO010000002">
    <property type="protein sequence ID" value="MEZ6852420.1"/>
    <property type="molecule type" value="Genomic_DNA"/>
</dbReference>
<name>A0ABV4JRN4_9BACT</name>
<feature type="domain" description="YlxR" evidence="1">
    <location>
        <begin position="13"/>
        <end position="69"/>
    </location>
</feature>
<accession>A0ABV4JRN4</accession>
<evidence type="ECO:0000313" key="2">
    <source>
        <dbReference type="EMBL" id="MEZ6852420.1"/>
    </source>
</evidence>
<dbReference type="PANTHER" id="PTHR34215">
    <property type="entry name" value="BLL0784 PROTEIN"/>
    <property type="match status" value="1"/>
</dbReference>
<evidence type="ECO:0000313" key="3">
    <source>
        <dbReference type="Proteomes" id="UP001568358"/>
    </source>
</evidence>
<gene>
    <name evidence="2" type="ORF">AB2Z07_02545</name>
</gene>
<dbReference type="InterPro" id="IPR035931">
    <property type="entry name" value="YlxR-like_sf"/>
</dbReference>
<keyword evidence="3" id="KW-1185">Reference proteome</keyword>
<proteinExistence type="predicted"/>
<comment type="caution">
    <text evidence="2">The sequence shown here is derived from an EMBL/GenBank/DDBJ whole genome shotgun (WGS) entry which is preliminary data.</text>
</comment>
<dbReference type="InterPro" id="IPR007393">
    <property type="entry name" value="YlxR_dom"/>
</dbReference>
<dbReference type="RefSeq" id="WP_073020969.1">
    <property type="nucleotide sequence ID" value="NZ_CP192217.1"/>
</dbReference>
<dbReference type="PANTHER" id="PTHR34215:SF1">
    <property type="entry name" value="YLXR DOMAIN-CONTAINING PROTEIN"/>
    <property type="match status" value="1"/>
</dbReference>
<dbReference type="Proteomes" id="UP001568358">
    <property type="component" value="Unassembled WGS sequence"/>
</dbReference>
<dbReference type="Gene3D" id="3.30.1230.10">
    <property type="entry name" value="YlxR-like"/>
    <property type="match status" value="1"/>
</dbReference>
<sequence>MHKAIRKHHTPVRRCVICRASLPKSELKRYVCTQTESGDTIPVFDKEQVMPGRGYYICNSPECEKRFAKFRGWRK</sequence>
<dbReference type="Pfam" id="PF04296">
    <property type="entry name" value="YlxR"/>
    <property type="match status" value="1"/>
</dbReference>
<protein>
    <submittedName>
        <fullName evidence="2">YlxR family protein</fullName>
    </submittedName>
</protein>
<evidence type="ECO:0000259" key="1">
    <source>
        <dbReference type="Pfam" id="PF04296"/>
    </source>
</evidence>